<gene>
    <name evidence="5" type="primary">COXM1</name>
</gene>
<name>W8C2G4_CERCA</name>
<feature type="region of interest" description="Disordered" evidence="4">
    <location>
        <begin position="1"/>
        <end position="25"/>
    </location>
</feature>
<proteinExistence type="evidence at transcript level"/>
<evidence type="ECO:0000256" key="3">
    <source>
        <dbReference type="RuleBase" id="RU364104"/>
    </source>
</evidence>
<feature type="compositionally biased region" description="Polar residues" evidence="4">
    <location>
        <begin position="1"/>
        <end position="12"/>
    </location>
</feature>
<dbReference type="Pfam" id="PF08583">
    <property type="entry name" value="Cmc1"/>
    <property type="match status" value="1"/>
</dbReference>
<reference evidence="5" key="1">
    <citation type="submission" date="2013-07" db="EMBL/GenBank/DDBJ databases">
        <authorList>
            <person name="Geib S."/>
        </authorList>
    </citation>
    <scope>NUCLEOTIDE SEQUENCE</scope>
</reference>
<evidence type="ECO:0000256" key="1">
    <source>
        <dbReference type="ARBA" id="ARBA00007347"/>
    </source>
</evidence>
<dbReference type="PANTHER" id="PTHR22977:SF5">
    <property type="entry name" value="COX ASSEMBLY MITOCHONDRIAL PROTEIN HOMOLOG"/>
    <property type="match status" value="1"/>
</dbReference>
<accession>W8C2G4</accession>
<dbReference type="PROSITE" id="PS51808">
    <property type="entry name" value="CHCH"/>
    <property type="match status" value="1"/>
</dbReference>
<keyword evidence="3" id="KW-0496">Mitochondrion</keyword>
<dbReference type="AlphaFoldDB" id="W8C2G4"/>
<dbReference type="EMBL" id="GAMC01006557">
    <property type="protein sequence ID" value="JAB99998.1"/>
    <property type="molecule type" value="mRNA"/>
</dbReference>
<dbReference type="GO" id="GO:0005739">
    <property type="term" value="C:mitochondrion"/>
    <property type="evidence" value="ECO:0007669"/>
    <property type="project" value="UniProtKB-SubCell"/>
</dbReference>
<reference evidence="5" key="2">
    <citation type="journal article" date="2014" name="BMC Genomics">
        <title>A genomic perspective to assessing quality of mass-reared SIT flies used in Mediterranean fruit fly (Ceratitis capitata) eradication in California.</title>
        <authorList>
            <person name="Calla B."/>
            <person name="Hall B."/>
            <person name="Hou S."/>
            <person name="Geib S.M."/>
        </authorList>
    </citation>
    <scope>NUCLEOTIDE SEQUENCE</scope>
</reference>
<comment type="similarity">
    <text evidence="1 3">Belongs to the CMC family.</text>
</comment>
<evidence type="ECO:0000313" key="5">
    <source>
        <dbReference type="EMBL" id="JAB99996.1"/>
    </source>
</evidence>
<keyword evidence="2" id="KW-1015">Disulfide bond</keyword>
<dbReference type="PANTHER" id="PTHR22977">
    <property type="entry name" value="COX ASSEMBLY MITOCHONDRIAL PROTEIN"/>
    <property type="match status" value="1"/>
</dbReference>
<evidence type="ECO:0000256" key="2">
    <source>
        <dbReference type="ARBA" id="ARBA00023157"/>
    </source>
</evidence>
<dbReference type="EMBL" id="GAMC01006559">
    <property type="protein sequence ID" value="JAB99996.1"/>
    <property type="molecule type" value="mRNA"/>
</dbReference>
<dbReference type="OrthoDB" id="6224010at2759"/>
<protein>
    <recommendedName>
        <fullName evidence="3">COX assembly mitochondrial protein</fullName>
    </recommendedName>
</protein>
<dbReference type="GeneID" id="101455480"/>
<comment type="subcellular location">
    <subcellularLocation>
        <location evidence="3">Mitochondrion</location>
    </subcellularLocation>
</comment>
<dbReference type="KEGG" id="ccat:101455480"/>
<evidence type="ECO:0000256" key="4">
    <source>
        <dbReference type="SAM" id="MobiDB-lite"/>
    </source>
</evidence>
<dbReference type="InterPro" id="IPR013892">
    <property type="entry name" value="Cyt_c_biogenesis_Cmc1-like"/>
</dbReference>
<organism evidence="5">
    <name type="scientific">Ceratitis capitata</name>
    <name type="common">Mediterranean fruit fly</name>
    <name type="synonym">Tephritis capitata</name>
    <dbReference type="NCBI Taxonomy" id="7213"/>
    <lineage>
        <taxon>Eukaryota</taxon>
        <taxon>Metazoa</taxon>
        <taxon>Ecdysozoa</taxon>
        <taxon>Arthropoda</taxon>
        <taxon>Hexapoda</taxon>
        <taxon>Insecta</taxon>
        <taxon>Pterygota</taxon>
        <taxon>Neoptera</taxon>
        <taxon>Endopterygota</taxon>
        <taxon>Diptera</taxon>
        <taxon>Brachycera</taxon>
        <taxon>Muscomorpha</taxon>
        <taxon>Tephritoidea</taxon>
        <taxon>Tephritidae</taxon>
        <taxon>Ceratitis</taxon>
        <taxon>Ceratitis</taxon>
    </lineage>
</organism>
<sequence length="120" mass="14102">MSLQTESGSAFNPKNPHNLGDPNDKSLRKVEVEVLIPKIMRDRAKEIHCNKEVQEFEKCCKANSIMMVVTCRNENSALKSCLAKWYKNEEFKEECKQIYLEERSEYRRTGIPKKHRVQKI</sequence>